<dbReference type="AlphaFoldDB" id="D0W500"/>
<protein>
    <submittedName>
        <fullName evidence="1">Uncharacterized protein</fullName>
    </submittedName>
</protein>
<dbReference type="EMBL" id="ACDY02000011">
    <property type="protein sequence ID" value="EEZ71122.1"/>
    <property type="molecule type" value="Genomic_DNA"/>
</dbReference>
<reference evidence="1 2" key="1">
    <citation type="submission" date="2009-10" db="EMBL/GenBank/DDBJ databases">
        <authorList>
            <person name="Weinstock G."/>
            <person name="Sodergren E."/>
            <person name="Clifton S."/>
            <person name="Fulton L."/>
            <person name="Fulton B."/>
            <person name="Courtney L."/>
            <person name="Fronick C."/>
            <person name="Harrison M."/>
            <person name="Strong C."/>
            <person name="Farmer C."/>
            <person name="Delahaunty K."/>
            <person name="Markovic C."/>
            <person name="Hall O."/>
            <person name="Minx P."/>
            <person name="Tomlinson C."/>
            <person name="Mitreva M."/>
            <person name="Nelson J."/>
            <person name="Hou S."/>
            <person name="Wollam A."/>
            <person name="Pepin K.H."/>
            <person name="Johnson M."/>
            <person name="Bhonagiri V."/>
            <person name="Nash W.E."/>
            <person name="Warren W."/>
            <person name="Chinwalla A."/>
            <person name="Mardis E.R."/>
            <person name="Wilson R.K."/>
        </authorList>
    </citation>
    <scope>NUCLEOTIDE SEQUENCE [LARGE SCALE GENOMIC DNA]</scope>
    <source>
        <strain evidence="1 2">ATCC 14685</strain>
    </source>
</reference>
<evidence type="ECO:0000313" key="1">
    <source>
        <dbReference type="EMBL" id="EEZ71122.1"/>
    </source>
</evidence>
<sequence>MQTIKDQMANCPLLNETMSDGSRLFLQLPQTCPPSSLLWKIIRFGGMPSAFVSDWVTGETWIDFDYKGWKFSIYNPYDEIVFCRKQRMPRSYIAIYDSGRLKSKIRFSDGLK</sequence>
<proteinExistence type="predicted"/>
<organism evidence="1 2">
    <name type="scientific">Neisseria cinerea ATCC 14685</name>
    <dbReference type="NCBI Taxonomy" id="546262"/>
    <lineage>
        <taxon>Bacteria</taxon>
        <taxon>Pseudomonadati</taxon>
        <taxon>Pseudomonadota</taxon>
        <taxon>Betaproteobacteria</taxon>
        <taxon>Neisseriales</taxon>
        <taxon>Neisseriaceae</taxon>
        <taxon>Neisseria</taxon>
    </lineage>
</organism>
<name>D0W500_NEICI</name>
<dbReference type="Proteomes" id="UP000003294">
    <property type="component" value="Unassembled WGS sequence"/>
</dbReference>
<comment type="caution">
    <text evidence="1">The sequence shown here is derived from an EMBL/GenBank/DDBJ whole genome shotgun (WGS) entry which is preliminary data.</text>
</comment>
<dbReference type="STRING" id="546262.NEICINOT_04749"/>
<gene>
    <name evidence="1" type="ORF">NEICINOT_04749</name>
</gene>
<accession>D0W500</accession>
<evidence type="ECO:0000313" key="2">
    <source>
        <dbReference type="Proteomes" id="UP000003294"/>
    </source>
</evidence>